<evidence type="ECO:0000256" key="10">
    <source>
        <dbReference type="ARBA" id="ARBA00022967"/>
    </source>
</evidence>
<sequence>MYLNLYKSLFITPMLSLSTLISISSNSWFFNWMSLEINLLSFITLISIYNKSLNLMKYFLIQSFSSTIFLFFSLNMIILTKSSSNLLLASSYLMTLSLLIKLGIYPFHSWFISLMNNLNWINCMIISTWQKIIPLYLLNQLLSNPSLNYFIMLITLSNSTLSTIMTFNQTSLRSIMSLSSLNHLSWMLISMLNNKMIWMIYFINYSLISINLMLMFNKLNIFHINEFLFSNHLNKYYIILMLFSILSLGGMPPFFGFFNKWMVVEFNFYNLNFNFFFIILINSVMFLYFYIRTIFMLVLTFNYSFKYNLIMNPINFKNSLLIYMNLTFIFLFNIYFMPL</sequence>
<keyword evidence="9 18" id="KW-0999">Mitochondrion inner membrane</keyword>
<dbReference type="PANTHER" id="PTHR46552">
    <property type="entry name" value="NADH-UBIQUINONE OXIDOREDUCTASE CHAIN 2"/>
    <property type="match status" value="1"/>
</dbReference>
<keyword evidence="6" id="KW-0813">Transport</keyword>
<evidence type="ECO:0000256" key="12">
    <source>
        <dbReference type="ARBA" id="ARBA00022989"/>
    </source>
</evidence>
<comment type="catalytic activity">
    <reaction evidence="17 18">
        <text>a ubiquinone + NADH + 5 H(+)(in) = a ubiquinol + NAD(+) + 4 H(+)(out)</text>
        <dbReference type="Rhea" id="RHEA:29091"/>
        <dbReference type="Rhea" id="RHEA-COMP:9565"/>
        <dbReference type="Rhea" id="RHEA-COMP:9566"/>
        <dbReference type="ChEBI" id="CHEBI:15378"/>
        <dbReference type="ChEBI" id="CHEBI:16389"/>
        <dbReference type="ChEBI" id="CHEBI:17976"/>
        <dbReference type="ChEBI" id="CHEBI:57540"/>
        <dbReference type="ChEBI" id="CHEBI:57945"/>
        <dbReference type="EC" id="7.1.1.2"/>
    </reaction>
</comment>
<proteinExistence type="inferred from homology"/>
<dbReference type="EC" id="7.1.1.2" evidence="4 18"/>
<evidence type="ECO:0000256" key="3">
    <source>
        <dbReference type="ARBA" id="ARBA00007012"/>
    </source>
</evidence>
<dbReference type="GeneID" id="24146050"/>
<organism evidence="20">
    <name type="scientific">Pelecinus polyturator</name>
    <dbReference type="NCBI Taxonomy" id="44352"/>
    <lineage>
        <taxon>Eukaryota</taxon>
        <taxon>Metazoa</taxon>
        <taxon>Ecdysozoa</taxon>
        <taxon>Arthropoda</taxon>
        <taxon>Hexapoda</taxon>
        <taxon>Insecta</taxon>
        <taxon>Pterygota</taxon>
        <taxon>Neoptera</taxon>
        <taxon>Endopterygota</taxon>
        <taxon>Hymenoptera</taxon>
        <taxon>Apocrita</taxon>
        <taxon>Proctotrupomorpha</taxon>
        <taxon>Proctotrupoidea</taxon>
        <taxon>Pelecinidae</taxon>
        <taxon>Pelecinus</taxon>
    </lineage>
</organism>
<evidence type="ECO:0000256" key="14">
    <source>
        <dbReference type="ARBA" id="ARBA00023075"/>
    </source>
</evidence>
<keyword evidence="11 18" id="KW-0249">Electron transport</keyword>
<evidence type="ECO:0000256" key="16">
    <source>
        <dbReference type="ARBA" id="ARBA00023136"/>
    </source>
</evidence>
<dbReference type="GO" id="GO:0005743">
    <property type="term" value="C:mitochondrial inner membrane"/>
    <property type="evidence" value="ECO:0007669"/>
    <property type="project" value="UniProtKB-SubCell"/>
</dbReference>
<dbReference type="EMBL" id="KM104167">
    <property type="protein sequence ID" value="AIW82467.1"/>
    <property type="molecule type" value="Genomic_DNA"/>
</dbReference>
<evidence type="ECO:0000256" key="5">
    <source>
        <dbReference type="ARBA" id="ARBA00021008"/>
    </source>
</evidence>
<evidence type="ECO:0000256" key="17">
    <source>
        <dbReference type="ARBA" id="ARBA00049551"/>
    </source>
</evidence>
<comment type="subcellular location">
    <subcellularLocation>
        <location evidence="2 18">Mitochondrion inner membrane</location>
        <topology evidence="2 18">Multi-pass membrane protein</topology>
    </subcellularLocation>
</comment>
<comment type="function">
    <text evidence="18">Core subunit of the mitochondrial membrane respiratory chain NADH dehydrogenase (Complex I) which catalyzes electron transfer from NADH through the respiratory chain, using ubiquinone as an electron acceptor. Essential for the catalytic activity and assembly of complex I.</text>
</comment>
<feature type="transmembrane region" description="Helical" evidence="18">
    <location>
        <begin position="58"/>
        <end position="80"/>
    </location>
</feature>
<keyword evidence="14 18" id="KW-0830">Ubiquinone</keyword>
<accession>A0A0E3EKX6</accession>
<evidence type="ECO:0000256" key="2">
    <source>
        <dbReference type="ARBA" id="ARBA00004448"/>
    </source>
</evidence>
<name>A0A0E3EKX6_9HYME</name>
<feature type="domain" description="NADH:quinone oxidoreductase/Mrp antiporter transmembrane" evidence="19">
    <location>
        <begin position="25"/>
        <end position="285"/>
    </location>
</feature>
<evidence type="ECO:0000256" key="4">
    <source>
        <dbReference type="ARBA" id="ARBA00012944"/>
    </source>
</evidence>
<reference evidence="20" key="1">
    <citation type="journal article" date="2015" name="Mol. Phylogenet. Evol.">
        <title>Higher-level phylogeny of the Hymenoptera inferred from mitochondrial genomes.</title>
        <authorList>
            <person name="Mao M."/>
            <person name="Gibson T."/>
            <person name="Dowton M."/>
        </authorList>
    </citation>
    <scope>NUCLEOTIDE SEQUENCE</scope>
</reference>
<keyword evidence="13 18" id="KW-0520">NAD</keyword>
<evidence type="ECO:0000256" key="8">
    <source>
        <dbReference type="ARBA" id="ARBA00022692"/>
    </source>
</evidence>
<evidence type="ECO:0000256" key="6">
    <source>
        <dbReference type="ARBA" id="ARBA00022448"/>
    </source>
</evidence>
<evidence type="ECO:0000256" key="13">
    <source>
        <dbReference type="ARBA" id="ARBA00023027"/>
    </source>
</evidence>
<keyword evidence="15 18" id="KW-0496">Mitochondrion</keyword>
<evidence type="ECO:0000256" key="9">
    <source>
        <dbReference type="ARBA" id="ARBA00022792"/>
    </source>
</evidence>
<dbReference type="RefSeq" id="YP_009131547.1">
    <property type="nucleotide sequence ID" value="NC_026865.1"/>
</dbReference>
<dbReference type="PRINTS" id="PR01436">
    <property type="entry name" value="NADHDHGNASE2"/>
</dbReference>
<feature type="transmembrane region" description="Helical" evidence="18">
    <location>
        <begin position="320"/>
        <end position="337"/>
    </location>
</feature>
<geneLocation type="mitochondrion" evidence="20"/>
<keyword evidence="12 18" id="KW-1133">Transmembrane helix</keyword>
<evidence type="ECO:0000256" key="1">
    <source>
        <dbReference type="ARBA" id="ARBA00003257"/>
    </source>
</evidence>
<dbReference type="InterPro" id="IPR003917">
    <property type="entry name" value="NADH_UbQ_OxRdtase_chain2"/>
</dbReference>
<evidence type="ECO:0000259" key="19">
    <source>
        <dbReference type="Pfam" id="PF00361"/>
    </source>
</evidence>
<dbReference type="InterPro" id="IPR001750">
    <property type="entry name" value="ND/Mrp_TM"/>
</dbReference>
<dbReference type="InterPro" id="IPR050175">
    <property type="entry name" value="Complex_I_Subunit_2"/>
</dbReference>
<dbReference type="PANTHER" id="PTHR46552:SF1">
    <property type="entry name" value="NADH-UBIQUINONE OXIDOREDUCTASE CHAIN 2"/>
    <property type="match status" value="1"/>
</dbReference>
<keyword evidence="10 18" id="KW-1278">Translocase</keyword>
<protein>
    <recommendedName>
        <fullName evidence="5 18">NADH-ubiquinone oxidoreductase chain 2</fullName>
        <ecNumber evidence="4 18">7.1.1.2</ecNumber>
    </recommendedName>
</protein>
<dbReference type="AlphaFoldDB" id="A0A0E3EKX6"/>
<keyword evidence="7 18" id="KW-0679">Respiratory chain</keyword>
<feature type="transmembrane region" description="Helical" evidence="18">
    <location>
        <begin position="29"/>
        <end position="49"/>
    </location>
</feature>
<feature type="transmembrane region" description="Helical" evidence="18">
    <location>
        <begin position="86"/>
        <end position="107"/>
    </location>
</feature>
<feature type="transmembrane region" description="Helical" evidence="18">
    <location>
        <begin position="198"/>
        <end position="216"/>
    </location>
</feature>
<dbReference type="Pfam" id="PF00361">
    <property type="entry name" value="Proton_antipo_M"/>
    <property type="match status" value="1"/>
</dbReference>
<comment type="similarity">
    <text evidence="3 18">Belongs to the complex I subunit 2 family.</text>
</comment>
<comment type="function">
    <text evidence="1">Core subunit of the mitochondrial membrane respiratory chain NADH dehydrogenase (Complex I) that is believed to belong to the minimal assembly required for catalysis. Complex I functions in the transfer of electrons from NADH to the respiratory chain. The immediate electron acceptor for the enzyme is believed to be ubiquinone.</text>
</comment>
<feature type="transmembrane region" description="Helical" evidence="18">
    <location>
        <begin position="275"/>
        <end position="299"/>
    </location>
</feature>
<gene>
    <name evidence="20" type="primary">ND2</name>
</gene>
<evidence type="ECO:0000256" key="7">
    <source>
        <dbReference type="ARBA" id="ARBA00022660"/>
    </source>
</evidence>
<feature type="transmembrane region" description="Helical" evidence="18">
    <location>
        <begin position="236"/>
        <end position="255"/>
    </location>
</feature>
<evidence type="ECO:0000313" key="20">
    <source>
        <dbReference type="EMBL" id="AIW82467.1"/>
    </source>
</evidence>
<dbReference type="GO" id="GO:0008137">
    <property type="term" value="F:NADH dehydrogenase (ubiquinone) activity"/>
    <property type="evidence" value="ECO:0007669"/>
    <property type="project" value="UniProtKB-EC"/>
</dbReference>
<evidence type="ECO:0000256" key="15">
    <source>
        <dbReference type="ARBA" id="ARBA00023128"/>
    </source>
</evidence>
<keyword evidence="16 18" id="KW-0472">Membrane</keyword>
<dbReference type="CTD" id="4536"/>
<evidence type="ECO:0000256" key="18">
    <source>
        <dbReference type="RuleBase" id="RU003403"/>
    </source>
</evidence>
<keyword evidence="8 18" id="KW-0812">Transmembrane</keyword>
<dbReference type="GO" id="GO:0006120">
    <property type="term" value="P:mitochondrial electron transport, NADH to ubiquinone"/>
    <property type="evidence" value="ECO:0007669"/>
    <property type="project" value="InterPro"/>
</dbReference>
<evidence type="ECO:0000256" key="11">
    <source>
        <dbReference type="ARBA" id="ARBA00022982"/>
    </source>
</evidence>